<protein>
    <submittedName>
        <fullName evidence="1">Uncharacterized protein</fullName>
    </submittedName>
</protein>
<keyword evidence="2" id="KW-1185">Reference proteome</keyword>
<proteinExistence type="predicted"/>
<dbReference type="InParanoid" id="G4ZJH3"/>
<dbReference type="Proteomes" id="UP000002640">
    <property type="component" value="Unassembled WGS sequence"/>
</dbReference>
<dbReference type="KEGG" id="psoj:PHYSODRAFT_332574"/>
<reference evidence="1 2" key="1">
    <citation type="journal article" date="2006" name="Science">
        <title>Phytophthora genome sequences uncover evolutionary origins and mechanisms of pathogenesis.</title>
        <authorList>
            <person name="Tyler B.M."/>
            <person name="Tripathy S."/>
            <person name="Zhang X."/>
            <person name="Dehal P."/>
            <person name="Jiang R.H."/>
            <person name="Aerts A."/>
            <person name="Arredondo F.D."/>
            <person name="Baxter L."/>
            <person name="Bensasson D."/>
            <person name="Beynon J.L."/>
            <person name="Chapman J."/>
            <person name="Damasceno C.M."/>
            <person name="Dorrance A.E."/>
            <person name="Dou D."/>
            <person name="Dickerman A.W."/>
            <person name="Dubchak I.L."/>
            <person name="Garbelotto M."/>
            <person name="Gijzen M."/>
            <person name="Gordon S.G."/>
            <person name="Govers F."/>
            <person name="Grunwald N.J."/>
            <person name="Huang W."/>
            <person name="Ivors K.L."/>
            <person name="Jones R.W."/>
            <person name="Kamoun S."/>
            <person name="Krampis K."/>
            <person name="Lamour K.H."/>
            <person name="Lee M.K."/>
            <person name="McDonald W.H."/>
            <person name="Medina M."/>
            <person name="Meijer H.J."/>
            <person name="Nordberg E.K."/>
            <person name="Maclean D.J."/>
            <person name="Ospina-Giraldo M.D."/>
            <person name="Morris P.F."/>
            <person name="Phuntumart V."/>
            <person name="Putnam N.H."/>
            <person name="Rash S."/>
            <person name="Rose J.K."/>
            <person name="Sakihama Y."/>
            <person name="Salamov A.A."/>
            <person name="Savidor A."/>
            <person name="Scheuring C.F."/>
            <person name="Smith B.M."/>
            <person name="Sobral B.W."/>
            <person name="Terry A."/>
            <person name="Torto-Alalibo T.A."/>
            <person name="Win J."/>
            <person name="Xu Z."/>
            <person name="Zhang H."/>
            <person name="Grigoriev I.V."/>
            <person name="Rokhsar D.S."/>
            <person name="Boore J.L."/>
        </authorList>
    </citation>
    <scope>NUCLEOTIDE SEQUENCE [LARGE SCALE GENOMIC DNA]</scope>
    <source>
        <strain evidence="1 2">P6497</strain>
    </source>
</reference>
<accession>G4ZJH3</accession>
<evidence type="ECO:0000313" key="2">
    <source>
        <dbReference type="Proteomes" id="UP000002640"/>
    </source>
</evidence>
<sequence>MRLRGPADEVTEAARRGFGWLHPTLSASLTSLRLVSLEFSRSFGRRVVDKQAGGNALAAVSTLYCGLFCIERRRWRLADAVRLTVGALMQQKVAVIARDRRVPSARRIEFNPALNSTSSNDFAIIIAVVGIGLQAPGSAPPTVDIQWSTVDLRLRRLTPVLGGCTGGSFYAALMLSSTARSFKRQSAEPISPRHVCKLVGVDIFGIVHALKLLLE</sequence>
<gene>
    <name evidence="1" type="ORF">PHYSODRAFT_332574</name>
</gene>
<evidence type="ECO:0000313" key="1">
    <source>
        <dbReference type="EMBL" id="EGZ18838.1"/>
    </source>
</evidence>
<dbReference type="GeneID" id="20646485"/>
<dbReference type="RefSeq" id="XP_009527896.1">
    <property type="nucleotide sequence ID" value="XM_009529601.1"/>
</dbReference>
<name>G4ZJH3_PHYSP</name>
<organism evidence="1 2">
    <name type="scientific">Phytophthora sojae (strain P6497)</name>
    <name type="common">Soybean stem and root rot agent</name>
    <name type="synonym">Phytophthora megasperma f. sp. glycines</name>
    <dbReference type="NCBI Taxonomy" id="1094619"/>
    <lineage>
        <taxon>Eukaryota</taxon>
        <taxon>Sar</taxon>
        <taxon>Stramenopiles</taxon>
        <taxon>Oomycota</taxon>
        <taxon>Peronosporomycetes</taxon>
        <taxon>Peronosporales</taxon>
        <taxon>Peronosporaceae</taxon>
        <taxon>Phytophthora</taxon>
    </lineage>
</organism>
<dbReference type="EMBL" id="JH159154">
    <property type="protein sequence ID" value="EGZ18838.1"/>
    <property type="molecule type" value="Genomic_DNA"/>
</dbReference>
<dbReference type="AlphaFoldDB" id="G4ZJH3"/>